<dbReference type="InterPro" id="IPR025205">
    <property type="entry name" value="PilX/PilW_C"/>
</dbReference>
<dbReference type="Proteomes" id="UP001528672">
    <property type="component" value="Unassembled WGS sequence"/>
</dbReference>
<comment type="caution">
    <text evidence="2">The sequence shown here is derived from an EMBL/GenBank/DDBJ whole genome shotgun (WGS) entry which is preliminary data.</text>
</comment>
<feature type="domain" description="PilX/PilW C-terminal" evidence="1">
    <location>
        <begin position="121"/>
        <end position="231"/>
    </location>
</feature>
<evidence type="ECO:0000313" key="2">
    <source>
        <dbReference type="EMBL" id="MDD0817139.1"/>
    </source>
</evidence>
<dbReference type="RefSeq" id="WP_273929574.1">
    <property type="nucleotide sequence ID" value="NZ_JAQSIO010000015.1"/>
</dbReference>
<name>A0ABT5MMQ2_9BURK</name>
<organism evidence="2 3">
    <name type="scientific">Curvibacter microcysteis</name>
    <dbReference type="NCBI Taxonomy" id="3026419"/>
    <lineage>
        <taxon>Bacteria</taxon>
        <taxon>Pseudomonadati</taxon>
        <taxon>Pseudomonadota</taxon>
        <taxon>Betaproteobacteria</taxon>
        <taxon>Burkholderiales</taxon>
        <taxon>Comamonadaceae</taxon>
        <taxon>Curvibacter</taxon>
    </lineage>
</organism>
<sequence>MALLVVLVMILLSALLAWVAAHQALLSETLAGQEVDESLALAAAQALLRDAERDVLGLRVEGQPCQTPSGVLSCRDPSDGPTYPVDVEAFAALVQRLAARTPPCEKGICLGLGDAVSGESSSFWWQAGQLKTWVEGGGGVPYGRYTGARSTGGGSAWGDDLDLLQVSANRGAWYWVEVLPYQVGSSAFQASAARGLSPLAPLPAHPFVYRITAVVQGRTAATAVVLQSVLVRQALGGV</sequence>
<protein>
    <submittedName>
        <fullName evidence="2">Pilus assembly protein</fullName>
    </submittedName>
</protein>
<evidence type="ECO:0000313" key="3">
    <source>
        <dbReference type="Proteomes" id="UP001528672"/>
    </source>
</evidence>
<dbReference type="EMBL" id="JAQSIO010000015">
    <property type="protein sequence ID" value="MDD0817139.1"/>
    <property type="molecule type" value="Genomic_DNA"/>
</dbReference>
<accession>A0ABT5MMQ2</accession>
<evidence type="ECO:0000259" key="1">
    <source>
        <dbReference type="Pfam" id="PF13681"/>
    </source>
</evidence>
<proteinExistence type="predicted"/>
<reference evidence="2 3" key="1">
    <citation type="submission" date="2023-02" db="EMBL/GenBank/DDBJ databases">
        <title>Bacterial whole genome sequence for Curvibacter sp. HBC28.</title>
        <authorList>
            <person name="Le V."/>
            <person name="Ko S.-R."/>
            <person name="Ahn C.-Y."/>
            <person name="Oh H.-M."/>
        </authorList>
    </citation>
    <scope>NUCLEOTIDE SEQUENCE [LARGE SCALE GENOMIC DNA]</scope>
    <source>
        <strain evidence="2 3">HBC28</strain>
    </source>
</reference>
<dbReference type="Pfam" id="PF13681">
    <property type="entry name" value="PilX"/>
    <property type="match status" value="1"/>
</dbReference>
<gene>
    <name evidence="2" type="ORF">PSQ39_21070</name>
</gene>
<keyword evidence="3" id="KW-1185">Reference proteome</keyword>